<organism evidence="1">
    <name type="scientific">gut metagenome</name>
    <dbReference type="NCBI Taxonomy" id="749906"/>
    <lineage>
        <taxon>unclassified sequences</taxon>
        <taxon>metagenomes</taxon>
        <taxon>organismal metagenomes</taxon>
    </lineage>
</organism>
<proteinExistence type="predicted"/>
<gene>
    <name evidence="1" type="ORF">EVA_02771</name>
</gene>
<reference evidence="1" key="1">
    <citation type="journal article" date="2012" name="PLoS ONE">
        <title>Gene sets for utilization of primary and secondary nutrition supplies in the distal gut of endangered iberian lynx.</title>
        <authorList>
            <person name="Alcaide M."/>
            <person name="Messina E."/>
            <person name="Richter M."/>
            <person name="Bargiela R."/>
            <person name="Peplies J."/>
            <person name="Huws S.A."/>
            <person name="Newbold C.J."/>
            <person name="Golyshin P.N."/>
            <person name="Simon M.A."/>
            <person name="Lopez G."/>
            <person name="Yakimov M.M."/>
            <person name="Ferrer M."/>
        </authorList>
    </citation>
    <scope>NUCLEOTIDE SEQUENCE</scope>
</reference>
<protein>
    <submittedName>
        <fullName evidence="1">Uncharacterized protein</fullName>
    </submittedName>
</protein>
<accession>J9D8J8</accession>
<evidence type="ECO:0000313" key="1">
    <source>
        <dbReference type="EMBL" id="EJX09121.1"/>
    </source>
</evidence>
<name>J9D8J8_9ZZZZ</name>
<dbReference type="EMBL" id="AMCI01000457">
    <property type="protein sequence ID" value="EJX09121.1"/>
    <property type="molecule type" value="Genomic_DNA"/>
</dbReference>
<comment type="caution">
    <text evidence="1">The sequence shown here is derived from an EMBL/GenBank/DDBJ whole genome shotgun (WGS) entry which is preliminary data.</text>
</comment>
<sequence>MILLISATKIHQKCEICKLLVAIHLMLSGFHFSSWI</sequence>
<dbReference type="AlphaFoldDB" id="J9D8J8"/>